<comment type="similarity">
    <text evidence="1 3">Belongs to the short-chain dehydrogenases/reductases (SDR) family.</text>
</comment>
<proteinExistence type="inferred from homology"/>
<gene>
    <name evidence="4" type="ORF">GCM10023231_14020</name>
</gene>
<dbReference type="PANTHER" id="PTHR43086:SF3">
    <property type="entry name" value="NADP-DEPENDENT 3-HYDROXY ACID DEHYDROGENASE YDFG"/>
    <property type="match status" value="1"/>
</dbReference>
<evidence type="ECO:0000313" key="5">
    <source>
        <dbReference type="Proteomes" id="UP001501411"/>
    </source>
</evidence>
<dbReference type="Proteomes" id="UP001501411">
    <property type="component" value="Unassembled WGS sequence"/>
</dbReference>
<dbReference type="SUPFAM" id="SSF51735">
    <property type="entry name" value="NAD(P)-binding Rossmann-fold domains"/>
    <property type="match status" value="1"/>
</dbReference>
<dbReference type="Pfam" id="PF00106">
    <property type="entry name" value="adh_short"/>
    <property type="match status" value="1"/>
</dbReference>
<dbReference type="RefSeq" id="WP_345231049.1">
    <property type="nucleotide sequence ID" value="NZ_BAABIQ010000007.1"/>
</dbReference>
<name>A0ABP9AW37_9SPHI</name>
<dbReference type="PRINTS" id="PR00081">
    <property type="entry name" value="GDHRDH"/>
</dbReference>
<dbReference type="PIRSF" id="PIRSF000126">
    <property type="entry name" value="11-beta-HSD1"/>
    <property type="match status" value="1"/>
</dbReference>
<dbReference type="PANTHER" id="PTHR43086">
    <property type="entry name" value="VERY-LONG-CHAIN 3-OXOOACYL-COA REDUCTASE"/>
    <property type="match status" value="1"/>
</dbReference>
<comment type="caution">
    <text evidence="4">The sequence shown here is derived from an EMBL/GenBank/DDBJ whole genome shotgun (WGS) entry which is preliminary data.</text>
</comment>
<dbReference type="InterPro" id="IPR002347">
    <property type="entry name" value="SDR_fam"/>
</dbReference>
<protein>
    <submittedName>
        <fullName evidence="4">SDR family oxidoreductase</fullName>
    </submittedName>
</protein>
<organism evidence="4 5">
    <name type="scientific">Olivibacter ginsenosidimutans</name>
    <dbReference type="NCBI Taxonomy" id="1176537"/>
    <lineage>
        <taxon>Bacteria</taxon>
        <taxon>Pseudomonadati</taxon>
        <taxon>Bacteroidota</taxon>
        <taxon>Sphingobacteriia</taxon>
        <taxon>Sphingobacteriales</taxon>
        <taxon>Sphingobacteriaceae</taxon>
        <taxon>Olivibacter</taxon>
    </lineage>
</organism>
<dbReference type="InterPro" id="IPR036291">
    <property type="entry name" value="NAD(P)-bd_dom_sf"/>
</dbReference>
<evidence type="ECO:0000256" key="3">
    <source>
        <dbReference type="RuleBase" id="RU000363"/>
    </source>
</evidence>
<evidence type="ECO:0000256" key="1">
    <source>
        <dbReference type="ARBA" id="ARBA00006484"/>
    </source>
</evidence>
<dbReference type="PRINTS" id="PR00080">
    <property type="entry name" value="SDRFAMILY"/>
</dbReference>
<sequence>MNTYAVVTGASQGLGKYIAIELAKRKYNLLLLARSGDKLEALKAEWTKSYGIEVLVYSIDLSTEEAIPALNYYCTAQNLSIGILINNAGYGLWGDFEMLGLQDQRNMINLNVNALTALTYMLLPFLKKNKSAYILQIASTAAYQAVPTLAVYAATKAYVLSFSRSLYHELKPLGIQVSCLCPGPMDTGFTDRAGMQALAHLSKQYNMDPEVVARQAVKNMLAGQLEIVPGFLNKLQKFGDWLLPKKLVERVAARLYKIR</sequence>
<evidence type="ECO:0000256" key="2">
    <source>
        <dbReference type="ARBA" id="ARBA00023002"/>
    </source>
</evidence>
<reference evidence="5" key="1">
    <citation type="journal article" date="2019" name="Int. J. Syst. Evol. Microbiol.">
        <title>The Global Catalogue of Microorganisms (GCM) 10K type strain sequencing project: providing services to taxonomists for standard genome sequencing and annotation.</title>
        <authorList>
            <consortium name="The Broad Institute Genomics Platform"/>
            <consortium name="The Broad Institute Genome Sequencing Center for Infectious Disease"/>
            <person name="Wu L."/>
            <person name="Ma J."/>
        </authorList>
    </citation>
    <scope>NUCLEOTIDE SEQUENCE [LARGE SCALE GENOMIC DNA]</scope>
    <source>
        <strain evidence="5">JCM 18200</strain>
    </source>
</reference>
<keyword evidence="5" id="KW-1185">Reference proteome</keyword>
<accession>A0ABP9AW37</accession>
<evidence type="ECO:0000313" key="4">
    <source>
        <dbReference type="EMBL" id="GAA4787082.1"/>
    </source>
</evidence>
<dbReference type="EMBL" id="BAABIQ010000007">
    <property type="protein sequence ID" value="GAA4787082.1"/>
    <property type="molecule type" value="Genomic_DNA"/>
</dbReference>
<keyword evidence="2" id="KW-0560">Oxidoreductase</keyword>
<dbReference type="Gene3D" id="3.40.50.720">
    <property type="entry name" value="NAD(P)-binding Rossmann-like Domain"/>
    <property type="match status" value="1"/>
</dbReference>